<comment type="caution">
    <text evidence="2">The sequence shown here is derived from an EMBL/GenBank/DDBJ whole genome shotgun (WGS) entry which is preliminary data.</text>
</comment>
<reference evidence="2 3" key="1">
    <citation type="submission" date="2019-08" db="EMBL/GenBank/DDBJ databases">
        <title>Paraburkholderia sp. DCY113.</title>
        <authorList>
            <person name="Kang J."/>
        </authorList>
    </citation>
    <scope>NUCLEOTIDE SEQUENCE [LARGE SCALE GENOMIC DNA]</scope>
    <source>
        <strain evidence="2 3">DCY113</strain>
    </source>
</reference>
<organism evidence="2 3">
    <name type="scientific">Paraburkholderia panacisoli</name>
    <dbReference type="NCBI Taxonomy" id="2603818"/>
    <lineage>
        <taxon>Bacteria</taxon>
        <taxon>Pseudomonadati</taxon>
        <taxon>Pseudomonadota</taxon>
        <taxon>Betaproteobacteria</taxon>
        <taxon>Burkholderiales</taxon>
        <taxon>Burkholderiaceae</taxon>
        <taxon>Paraburkholderia</taxon>
    </lineage>
</organism>
<dbReference type="EMBL" id="VTUZ01000097">
    <property type="protein sequence ID" value="KAA0997301.1"/>
    <property type="molecule type" value="Genomic_DNA"/>
</dbReference>
<feature type="region of interest" description="Disordered" evidence="1">
    <location>
        <begin position="60"/>
        <end position="90"/>
    </location>
</feature>
<gene>
    <name evidence="2" type="ORF">FVF58_50050</name>
</gene>
<dbReference type="AlphaFoldDB" id="A0A5B0G414"/>
<sequence>MKAGQLATQQESLQDSGYLRALAPKMTVADFSARVASAFLVWPKELLDTEGCGGRAVARCRGGSESGRGRAGRNEAPIHRRHRRPTSPVGRLIRPLTLGQCIDPASKACG</sequence>
<keyword evidence="3" id="KW-1185">Reference proteome</keyword>
<evidence type="ECO:0000256" key="1">
    <source>
        <dbReference type="SAM" id="MobiDB-lite"/>
    </source>
</evidence>
<accession>A0A5B0G414</accession>
<proteinExistence type="predicted"/>
<evidence type="ECO:0000313" key="2">
    <source>
        <dbReference type="EMBL" id="KAA0997301.1"/>
    </source>
</evidence>
<evidence type="ECO:0000313" key="3">
    <source>
        <dbReference type="Proteomes" id="UP000325273"/>
    </source>
</evidence>
<dbReference type="Proteomes" id="UP000325273">
    <property type="component" value="Unassembled WGS sequence"/>
</dbReference>
<name>A0A5B0G414_9BURK</name>
<protein>
    <submittedName>
        <fullName evidence="2">Uncharacterized protein</fullName>
    </submittedName>
</protein>